<name>A0AAV1QS17_9ROSI</name>
<evidence type="ECO:0000313" key="2">
    <source>
        <dbReference type="EMBL" id="CAK7323615.1"/>
    </source>
</evidence>
<comment type="caution">
    <text evidence="2">The sequence shown here is derived from an EMBL/GenBank/DDBJ whole genome shotgun (WGS) entry which is preliminary data.</text>
</comment>
<protein>
    <submittedName>
        <fullName evidence="2">Uncharacterized protein</fullName>
    </submittedName>
</protein>
<gene>
    <name evidence="2" type="ORF">DCAF_LOCUS1244</name>
</gene>
<organism evidence="2 3">
    <name type="scientific">Dovyalis caffra</name>
    <dbReference type="NCBI Taxonomy" id="77055"/>
    <lineage>
        <taxon>Eukaryota</taxon>
        <taxon>Viridiplantae</taxon>
        <taxon>Streptophyta</taxon>
        <taxon>Embryophyta</taxon>
        <taxon>Tracheophyta</taxon>
        <taxon>Spermatophyta</taxon>
        <taxon>Magnoliopsida</taxon>
        <taxon>eudicotyledons</taxon>
        <taxon>Gunneridae</taxon>
        <taxon>Pentapetalae</taxon>
        <taxon>rosids</taxon>
        <taxon>fabids</taxon>
        <taxon>Malpighiales</taxon>
        <taxon>Salicaceae</taxon>
        <taxon>Flacourtieae</taxon>
        <taxon>Dovyalis</taxon>
    </lineage>
</organism>
<feature type="compositionally biased region" description="Basic and acidic residues" evidence="1">
    <location>
        <begin position="54"/>
        <end position="64"/>
    </location>
</feature>
<proteinExistence type="predicted"/>
<feature type="region of interest" description="Disordered" evidence="1">
    <location>
        <begin position="42"/>
        <end position="64"/>
    </location>
</feature>
<evidence type="ECO:0000313" key="3">
    <source>
        <dbReference type="Proteomes" id="UP001314170"/>
    </source>
</evidence>
<dbReference type="Proteomes" id="UP001314170">
    <property type="component" value="Unassembled WGS sequence"/>
</dbReference>
<accession>A0AAV1QS17</accession>
<sequence length="64" mass="6896">MGFHVGPNTAYVSTAGYVASGEAASSVQYCKTRGNLPEEIRRFSRPTSATTRTKSKERADATIL</sequence>
<reference evidence="2 3" key="1">
    <citation type="submission" date="2024-01" db="EMBL/GenBank/DDBJ databases">
        <authorList>
            <person name="Waweru B."/>
        </authorList>
    </citation>
    <scope>NUCLEOTIDE SEQUENCE [LARGE SCALE GENOMIC DNA]</scope>
</reference>
<dbReference type="AlphaFoldDB" id="A0AAV1QS17"/>
<evidence type="ECO:0000256" key="1">
    <source>
        <dbReference type="SAM" id="MobiDB-lite"/>
    </source>
</evidence>
<keyword evidence="3" id="KW-1185">Reference proteome</keyword>
<dbReference type="EMBL" id="CAWUPB010000130">
    <property type="protein sequence ID" value="CAK7323615.1"/>
    <property type="molecule type" value="Genomic_DNA"/>
</dbReference>